<dbReference type="PANTHER" id="PTHR12993:SF26">
    <property type="entry name" value="1D-MYO-INOSITOL 2-ACETAMIDO-2-DEOXY-ALPHA-D-GLUCOPYRANOSIDE DEACETYLASE"/>
    <property type="match status" value="1"/>
</dbReference>
<dbReference type="PANTHER" id="PTHR12993">
    <property type="entry name" value="N-ACETYLGLUCOSAMINYL-PHOSPHATIDYLINOSITOL DE-N-ACETYLASE-RELATED"/>
    <property type="match status" value="1"/>
</dbReference>
<evidence type="ECO:0000313" key="3">
    <source>
        <dbReference type="Proteomes" id="UP001434337"/>
    </source>
</evidence>
<dbReference type="Pfam" id="PF02585">
    <property type="entry name" value="PIG-L"/>
    <property type="match status" value="1"/>
</dbReference>
<evidence type="ECO:0000256" key="1">
    <source>
        <dbReference type="ARBA" id="ARBA00022833"/>
    </source>
</evidence>
<reference evidence="2 3" key="1">
    <citation type="journal article" date="2023" name="Environ Microbiome">
        <title>A coral-associated actinobacterium mitigates coral bleaching under heat stress.</title>
        <authorList>
            <person name="Li J."/>
            <person name="Zou Y."/>
            <person name="Li Q."/>
            <person name="Zhang J."/>
            <person name="Bourne D.G."/>
            <person name="Lyu Y."/>
            <person name="Liu C."/>
            <person name="Zhang S."/>
        </authorList>
    </citation>
    <scope>NUCLEOTIDE SEQUENCE [LARGE SCALE GENOMIC DNA]</scope>
    <source>
        <strain evidence="2 3">SCSIO 13291</strain>
    </source>
</reference>
<accession>A0ABZ3CAV7</accession>
<keyword evidence="3" id="KW-1185">Reference proteome</keyword>
<sequence length="248" mass="25426">MSDARTLLDAARRVLFVHAHPDDETLATGGLIAALAERGVTIAVLTASRGEQGELVPGSVPAGVDLVTHREAEVAAACRALGVRHQTFLGGVGARGAGREPRRYTDSGMVWLDQAETVAGPGASAGPDALSLADPDEIAADIAAYARGFLADLVVSYDDGGGYGHPDHVALAAPSRAAAAEVGVPFLEVASELGAAGWTVRTPEQLGRVQQALSHHASQVTVEGADVVHVGGQRQPIQLAFTLRVPGS</sequence>
<gene>
    <name evidence="2" type="ORF">PCC79_01405</name>
</gene>
<keyword evidence="1" id="KW-0862">Zinc</keyword>
<protein>
    <submittedName>
        <fullName evidence="2">PIG-L family deacetylase</fullName>
    </submittedName>
</protein>
<dbReference type="SUPFAM" id="SSF102588">
    <property type="entry name" value="LmbE-like"/>
    <property type="match status" value="1"/>
</dbReference>
<evidence type="ECO:0000313" key="2">
    <source>
        <dbReference type="EMBL" id="WZW98897.1"/>
    </source>
</evidence>
<dbReference type="Gene3D" id="3.40.50.10320">
    <property type="entry name" value="LmbE-like"/>
    <property type="match status" value="1"/>
</dbReference>
<dbReference type="InterPro" id="IPR024078">
    <property type="entry name" value="LmbE-like_dom_sf"/>
</dbReference>
<dbReference type="InterPro" id="IPR003737">
    <property type="entry name" value="GlcNAc_PI_deacetylase-related"/>
</dbReference>
<name>A0ABZ3CAV7_9ACTN</name>
<dbReference type="EMBL" id="CP115965">
    <property type="protein sequence ID" value="WZW98897.1"/>
    <property type="molecule type" value="Genomic_DNA"/>
</dbReference>
<proteinExistence type="predicted"/>
<organism evidence="2 3">
    <name type="scientific">Propioniciclava soli</name>
    <dbReference type="NCBI Taxonomy" id="2775081"/>
    <lineage>
        <taxon>Bacteria</taxon>
        <taxon>Bacillati</taxon>
        <taxon>Actinomycetota</taxon>
        <taxon>Actinomycetes</taxon>
        <taxon>Propionibacteriales</taxon>
        <taxon>Propionibacteriaceae</taxon>
        <taxon>Propioniciclava</taxon>
    </lineage>
</organism>
<dbReference type="RefSeq" id="WP_342372779.1">
    <property type="nucleotide sequence ID" value="NZ_CP115965.1"/>
</dbReference>
<dbReference type="Proteomes" id="UP001434337">
    <property type="component" value="Chromosome"/>
</dbReference>